<protein>
    <submittedName>
        <fullName evidence="1">Uncharacterized protein</fullName>
    </submittedName>
</protein>
<comment type="caution">
    <text evidence="1">The sequence shown here is derived from an EMBL/GenBank/DDBJ whole genome shotgun (WGS) entry which is preliminary data.</text>
</comment>
<evidence type="ECO:0000313" key="2">
    <source>
        <dbReference type="Proteomes" id="UP000541154"/>
    </source>
</evidence>
<sequence>MDNLPSLVLHNICSLIWEDSPRTIHILSQVNSTCYHAAVPFIYSRLSLQLTTSQRLRSTVDELLSHPLRQQYLTFARRLDLEGQIFRQPIDSDEERKLLELEANYWDEFATRKTDICSASELEPAYNELFRNDGSEELRYYESKTSPSWSPLETLVTKFQHLVEVNYSCINPFPPALLQALHQYHPLCKLNLNSFRFRSLNDPELDPYERDIICSPCLHGITIRHVSTKGGSLGDYNEEAAREIVRLAPNLRRIRLERCTHFITEHRDVREPGEGHWNGFVPPIQPAKGRQKGNLTCLTIAGVKVGMNEDMLEKWSKATDFSNLQSLTMNYVFSPGTFFKAMEIGAFKSLQKLAIRLGVPCTTEDERLPTEIFFESLPPLRTLRLWGVMNMPLLQTVLKRHGPSLQELKVHPRKVMLNLFNVIDSMSLTSSEISQIGESCPLVEQLDLIITRSRGNRSETACYEALGRFRSLKQVSISLYYSMEPLKRLEDFDEPLDDYDKMAYNRACGNRSDVHVQGSEVEQGPQVDICTVHVRDAFINAAIDAKLSRDIWNTIISCQPSAATLQRLIVHPHILCVDGTSYAVAHKVTHMAQRIRVDWKGIDNELDMTEIGREIRERSDAQQRKYEAEMLGRWGQLKGARLVDKTIMSRIWPELCDNQDWRDSWCSLPLDRSA</sequence>
<dbReference type="Gene3D" id="3.80.10.10">
    <property type="entry name" value="Ribonuclease Inhibitor"/>
    <property type="match status" value="1"/>
</dbReference>
<accession>A0A8H6E8A7</accession>
<dbReference type="AlphaFoldDB" id="A0A8H6E8A7"/>
<name>A0A8H6E8A7_PETAA</name>
<dbReference type="Proteomes" id="UP000541154">
    <property type="component" value="Unassembled WGS sequence"/>
</dbReference>
<dbReference type="InterPro" id="IPR032675">
    <property type="entry name" value="LRR_dom_sf"/>
</dbReference>
<organism evidence="1 2">
    <name type="scientific">Petromyces alliaceus</name>
    <name type="common">Aspergillus alliaceus</name>
    <dbReference type="NCBI Taxonomy" id="209559"/>
    <lineage>
        <taxon>Eukaryota</taxon>
        <taxon>Fungi</taxon>
        <taxon>Dikarya</taxon>
        <taxon>Ascomycota</taxon>
        <taxon>Pezizomycotina</taxon>
        <taxon>Eurotiomycetes</taxon>
        <taxon>Eurotiomycetidae</taxon>
        <taxon>Eurotiales</taxon>
        <taxon>Aspergillaceae</taxon>
        <taxon>Aspergillus</taxon>
        <taxon>Aspergillus subgen. Circumdati</taxon>
    </lineage>
</organism>
<dbReference type="SUPFAM" id="SSF52047">
    <property type="entry name" value="RNI-like"/>
    <property type="match status" value="1"/>
</dbReference>
<evidence type="ECO:0000313" key="1">
    <source>
        <dbReference type="EMBL" id="KAF5861720.1"/>
    </source>
</evidence>
<proteinExistence type="predicted"/>
<reference evidence="1 2" key="1">
    <citation type="submission" date="2019-04" db="EMBL/GenBank/DDBJ databases">
        <title>Aspergillus burnettii sp. nov., novel species from soil in southeast Queensland.</title>
        <authorList>
            <person name="Gilchrist C.L.M."/>
            <person name="Pitt J.I."/>
            <person name="Lange L."/>
            <person name="Lacey H.J."/>
            <person name="Vuong D."/>
            <person name="Midgley D.J."/>
            <person name="Greenfield P."/>
            <person name="Bradbury M."/>
            <person name="Lacey E."/>
            <person name="Busk P.K."/>
            <person name="Pilgaard B."/>
            <person name="Chooi Y.H."/>
            <person name="Piggott A.M."/>
        </authorList>
    </citation>
    <scope>NUCLEOTIDE SEQUENCE [LARGE SCALE GENOMIC DNA]</scope>
    <source>
        <strain evidence="1 2">FRR 5400</strain>
    </source>
</reference>
<gene>
    <name evidence="1" type="ORF">ETB97_012672</name>
</gene>
<keyword evidence="2" id="KW-1185">Reference proteome</keyword>
<dbReference type="EMBL" id="SPNV01000092">
    <property type="protein sequence ID" value="KAF5861720.1"/>
    <property type="molecule type" value="Genomic_DNA"/>
</dbReference>